<dbReference type="OrthoDB" id="9803968at2"/>
<dbReference type="EMBL" id="CP002344">
    <property type="protein sequence ID" value="ADU51908.1"/>
    <property type="molecule type" value="Genomic_DNA"/>
</dbReference>
<proteinExistence type="inferred from homology"/>
<evidence type="ECO:0000313" key="6">
    <source>
        <dbReference type="Proteomes" id="UP000008915"/>
    </source>
</evidence>
<dbReference type="Pfam" id="PF13193">
    <property type="entry name" value="AMP-binding_C"/>
    <property type="match status" value="1"/>
</dbReference>
<dbReference type="FunFam" id="3.30.300.30:FF:000008">
    <property type="entry name" value="2,3-dihydroxybenzoate-AMP ligase"/>
    <property type="match status" value="1"/>
</dbReference>
<organism evidence="5 6">
    <name type="scientific">Thermaerobacter marianensis (strain ATCC 700841 / DSM 12885 / JCM 10246 / 7p75a)</name>
    <dbReference type="NCBI Taxonomy" id="644966"/>
    <lineage>
        <taxon>Bacteria</taxon>
        <taxon>Bacillati</taxon>
        <taxon>Bacillota</taxon>
        <taxon>Clostridia</taxon>
        <taxon>Eubacteriales</taxon>
        <taxon>Clostridiales Family XVII. Incertae Sedis</taxon>
        <taxon>Thermaerobacter</taxon>
    </lineage>
</organism>
<keyword evidence="6" id="KW-1185">Reference proteome</keyword>
<dbReference type="KEGG" id="tmr:Tmar_1807"/>
<evidence type="ECO:0000313" key="5">
    <source>
        <dbReference type="EMBL" id="ADU51908.1"/>
    </source>
</evidence>
<accession>E6SI97</accession>
<dbReference type="PANTHER" id="PTHR43767:SF1">
    <property type="entry name" value="NONRIBOSOMAL PEPTIDE SYNTHASE PES1 (EUROFUNG)-RELATED"/>
    <property type="match status" value="1"/>
</dbReference>
<feature type="domain" description="AMP-binding enzyme C-terminal" evidence="4">
    <location>
        <begin position="492"/>
        <end position="569"/>
    </location>
</feature>
<gene>
    <name evidence="5" type="ordered locus">Tmar_1807</name>
</gene>
<dbReference type="AlphaFoldDB" id="E6SI97"/>
<dbReference type="Gene3D" id="3.30.300.30">
    <property type="match status" value="1"/>
</dbReference>
<dbReference type="eggNOG" id="COG0318">
    <property type="taxonomic scope" value="Bacteria"/>
</dbReference>
<dbReference type="InterPro" id="IPR025110">
    <property type="entry name" value="AMP-bd_C"/>
</dbReference>
<dbReference type="Gene3D" id="3.40.50.12780">
    <property type="entry name" value="N-terminal domain of ligase-like"/>
    <property type="match status" value="1"/>
</dbReference>
<comment type="similarity">
    <text evidence="1">Belongs to the ATP-dependent AMP-binding enzyme family.</text>
</comment>
<dbReference type="Proteomes" id="UP000008915">
    <property type="component" value="Chromosome"/>
</dbReference>
<reference evidence="5 6" key="1">
    <citation type="journal article" date="2010" name="Stand. Genomic Sci.">
        <title>Complete genome sequence of Thermaerobacter marianensis type strain (7p75a).</title>
        <authorList>
            <person name="Han C."/>
            <person name="Gu W."/>
            <person name="Zhang X."/>
            <person name="Lapidus A."/>
            <person name="Nolan M."/>
            <person name="Copeland A."/>
            <person name="Lucas S."/>
            <person name="Del Rio T.G."/>
            <person name="Tice H."/>
            <person name="Cheng J.F."/>
            <person name="Tapia R."/>
            <person name="Goodwin L."/>
            <person name="Pitluck S."/>
            <person name="Pagani I."/>
            <person name="Ivanova N."/>
            <person name="Mavromatis K."/>
            <person name="Mikhailova N."/>
            <person name="Pati A."/>
            <person name="Chen A."/>
            <person name="Palaniappan K."/>
            <person name="Land M."/>
            <person name="Hauser L."/>
            <person name="Chang Y.J."/>
            <person name="Jeffries C.D."/>
            <person name="Schneider S."/>
            <person name="Rohde M."/>
            <person name="Goker M."/>
            <person name="Pukall R."/>
            <person name="Woyke T."/>
            <person name="Bristow J."/>
            <person name="Eisen J.A."/>
            <person name="Markowitz V."/>
            <person name="Hugenholtz P."/>
            <person name="Kyrpides N.C."/>
            <person name="Klenk H.P."/>
            <person name="Detter J.C."/>
        </authorList>
    </citation>
    <scope>NUCLEOTIDE SEQUENCE [LARGE SCALE GENOMIC DNA]</scope>
    <source>
        <strain evidence="6">ATCC 700841 / DSM 12885 / JCM 10246 / 7p75a</strain>
    </source>
</reference>
<dbReference type="HOGENOM" id="CLU_000022_59_7_9"/>
<sequence length="582" mass="63046">MWDPAGGARRAGEVPGQSHAGRPWVALYTAGVPADLPLPTPSPVDQFRATARRAAGDPAVYYFDRVMTFGELDHLSSALAAALRDLGVEPGHRVALFLQNIPQFWIALLAAWKAGAIAVPLNPMFKGEELVYHLQDSGAVALVSLESLYDEVARPVLGRTDVRHVITTSELDFLARAPGQARGPRVGEPVGLAGSSKRRFSETLDLVHLCQRLERAPDPGAEPGPHDVALLTYTSGTTGSPKGAMNTHGNVAFNAEVYRTWMRLGPGDVVVGAAPLFHITGLIGHLAVAGLAGVPVILGYRFDPGEMLRLIERWRGTFMVAAITAYIALMNHPDFGRRDLSSLGKAYSGGAPIPAAVVERFEAATGAYIHNIYGLTETTSPSHAVPLGRRAPVDPDSGALSVGVPVPNTVVKVVDLETGRDLPPGEVGELVTRGPMVVPGYWKKPEETAHAIRDGWLRTGDVGRMDAQGWFYVIDRRKDMIIASGFKVWPREVEDVLYRHPAVREAAVIGVPDPYRGETVKAVVSLKPEFEGRVTPEELIAFCRERMAAYKYPRQVEIVPELPKTLTGKILRRVLRERGAGQ</sequence>
<evidence type="ECO:0000259" key="3">
    <source>
        <dbReference type="Pfam" id="PF00501"/>
    </source>
</evidence>
<dbReference type="PANTHER" id="PTHR43767">
    <property type="entry name" value="LONG-CHAIN-FATTY-ACID--COA LIGASE"/>
    <property type="match status" value="1"/>
</dbReference>
<feature type="domain" description="AMP-dependent synthetase/ligase" evidence="3">
    <location>
        <begin position="47"/>
        <end position="442"/>
    </location>
</feature>
<dbReference type="STRING" id="644966.Tmar_1807"/>
<evidence type="ECO:0000256" key="1">
    <source>
        <dbReference type="ARBA" id="ARBA00006432"/>
    </source>
</evidence>
<dbReference type="CDD" id="cd05936">
    <property type="entry name" value="FC-FACS_FadD_like"/>
    <property type="match status" value="1"/>
</dbReference>
<dbReference type="Pfam" id="PF00501">
    <property type="entry name" value="AMP-binding"/>
    <property type="match status" value="1"/>
</dbReference>
<dbReference type="PROSITE" id="PS00455">
    <property type="entry name" value="AMP_BINDING"/>
    <property type="match status" value="1"/>
</dbReference>
<dbReference type="GO" id="GO:0016878">
    <property type="term" value="F:acid-thiol ligase activity"/>
    <property type="evidence" value="ECO:0007669"/>
    <property type="project" value="UniProtKB-ARBA"/>
</dbReference>
<evidence type="ECO:0000259" key="4">
    <source>
        <dbReference type="Pfam" id="PF13193"/>
    </source>
</evidence>
<dbReference type="InterPro" id="IPR042099">
    <property type="entry name" value="ANL_N_sf"/>
</dbReference>
<protein>
    <submittedName>
        <fullName evidence="5">AMP-dependent synthetase and ligase</fullName>
    </submittedName>
</protein>
<reference evidence="6" key="2">
    <citation type="journal article" date="2010" name="Stand. Genomic Sci.">
        <title>Complete genome sequence of Thermaerobacter marianensis type strain (7p75aT).</title>
        <authorList>
            <person name="Han C."/>
            <person name="Gu W."/>
            <person name="Zhang X."/>
            <person name="Lapidus A."/>
            <person name="Nolan M."/>
            <person name="Copeland A."/>
            <person name="Lucas S."/>
            <person name="Glavina Del Rio T."/>
            <person name="Tice H."/>
            <person name="Cheng J."/>
            <person name="Tapia R."/>
            <person name="Goodwin L."/>
            <person name="Pitluck S."/>
            <person name="Pagani I."/>
            <person name="Ivanova N."/>
            <person name="Mavromatis K."/>
            <person name="Mikhailova N."/>
            <person name="Pati A."/>
            <person name="Chen A."/>
            <person name="Palaniappan K."/>
            <person name="Land M."/>
            <person name="Hauser L."/>
            <person name="Chang Y."/>
            <person name="Jeffries C."/>
            <person name="Schneider S."/>
            <person name="Rohde M."/>
            <person name="Goker M."/>
            <person name="Pukall R."/>
            <person name="Woyke T."/>
            <person name="Bristow J."/>
            <person name="Eisen J."/>
            <person name="Markowitz V."/>
            <person name="Hugenholtz P."/>
            <person name="Kyrpides N."/>
            <person name="Klenk H."/>
            <person name="Detter J."/>
        </authorList>
    </citation>
    <scope>NUCLEOTIDE SEQUENCE [LARGE SCALE GENOMIC DNA]</scope>
    <source>
        <strain evidence="6">ATCC 700841 / DSM 12885 / JCM 10246 / 7p75a</strain>
    </source>
</reference>
<dbReference type="InterPro" id="IPR020845">
    <property type="entry name" value="AMP-binding_CS"/>
</dbReference>
<dbReference type="InterPro" id="IPR045851">
    <property type="entry name" value="AMP-bd_C_sf"/>
</dbReference>
<dbReference type="InterPro" id="IPR050237">
    <property type="entry name" value="ATP-dep_AMP-bd_enzyme"/>
</dbReference>
<dbReference type="InterPro" id="IPR000873">
    <property type="entry name" value="AMP-dep_synth/lig_dom"/>
</dbReference>
<name>E6SI97_THEM7</name>
<evidence type="ECO:0000256" key="2">
    <source>
        <dbReference type="ARBA" id="ARBA00022598"/>
    </source>
</evidence>
<keyword evidence="2 5" id="KW-0436">Ligase</keyword>
<dbReference type="SUPFAM" id="SSF56801">
    <property type="entry name" value="Acetyl-CoA synthetase-like"/>
    <property type="match status" value="1"/>
</dbReference>